<dbReference type="Proteomes" id="UP000306102">
    <property type="component" value="Unassembled WGS sequence"/>
</dbReference>
<feature type="transmembrane region" description="Helical" evidence="12">
    <location>
        <begin position="485"/>
        <end position="507"/>
    </location>
</feature>
<keyword evidence="12" id="KW-0472">Membrane</keyword>
<dbReference type="InterPro" id="IPR024171">
    <property type="entry name" value="SRK-like_kinase"/>
</dbReference>
<comment type="subcellular location">
    <subcellularLocation>
        <location evidence="1">Cell membrane</location>
        <topology evidence="1">Single-pass type I membrane protein</topology>
    </subcellularLocation>
</comment>
<keyword evidence="8 11" id="KW-0067">ATP-binding</keyword>
<evidence type="ECO:0000259" key="15">
    <source>
        <dbReference type="PROSITE" id="PS50948"/>
    </source>
</evidence>
<keyword evidence="3 11" id="KW-0723">Serine/threonine-protein kinase</keyword>
<proteinExistence type="inferred from homology"/>
<comment type="caution">
    <text evidence="16">The sequence shown here is derived from an EMBL/GenBank/DDBJ whole genome shotgun (WGS) entry which is preliminary data.</text>
</comment>
<evidence type="ECO:0000256" key="12">
    <source>
        <dbReference type="SAM" id="Phobius"/>
    </source>
</evidence>
<evidence type="ECO:0000256" key="1">
    <source>
        <dbReference type="ARBA" id="ARBA00004251"/>
    </source>
</evidence>
<feature type="domain" description="Protein kinase" evidence="13">
    <location>
        <begin position="457"/>
        <end position="785"/>
    </location>
</feature>
<dbReference type="EC" id="2.7.11.1" evidence="11"/>
<comment type="catalytic activity">
    <reaction evidence="11">
        <text>L-seryl-[protein] + ATP = O-phospho-L-seryl-[protein] + ADP + H(+)</text>
        <dbReference type="Rhea" id="RHEA:17989"/>
        <dbReference type="Rhea" id="RHEA-COMP:9863"/>
        <dbReference type="Rhea" id="RHEA-COMP:11604"/>
        <dbReference type="ChEBI" id="CHEBI:15378"/>
        <dbReference type="ChEBI" id="CHEBI:29999"/>
        <dbReference type="ChEBI" id="CHEBI:30616"/>
        <dbReference type="ChEBI" id="CHEBI:83421"/>
        <dbReference type="ChEBI" id="CHEBI:456216"/>
        <dbReference type="EC" id="2.7.11.1"/>
    </reaction>
</comment>
<evidence type="ECO:0000256" key="8">
    <source>
        <dbReference type="ARBA" id="ARBA00022840"/>
    </source>
</evidence>
<evidence type="ECO:0000313" key="17">
    <source>
        <dbReference type="Proteomes" id="UP000306102"/>
    </source>
</evidence>
<keyword evidence="12" id="KW-1133">Transmembrane helix</keyword>
<dbReference type="PANTHER" id="PTHR27002">
    <property type="entry name" value="RECEPTOR-LIKE SERINE/THREONINE-PROTEIN KINASE SD1-8"/>
    <property type="match status" value="1"/>
</dbReference>
<feature type="domain" description="Apple" evidence="15">
    <location>
        <begin position="396"/>
        <end position="469"/>
    </location>
</feature>
<dbReference type="InterPro" id="IPR011009">
    <property type="entry name" value="Kinase-like_dom_sf"/>
</dbReference>
<dbReference type="SMART" id="SM00473">
    <property type="entry name" value="PAN_AP"/>
    <property type="match status" value="1"/>
</dbReference>
<dbReference type="SMART" id="SM00108">
    <property type="entry name" value="B_lectin"/>
    <property type="match status" value="1"/>
</dbReference>
<name>A0A4V3WP44_CAMSN</name>
<dbReference type="PIRSF" id="PIRSF000641">
    <property type="entry name" value="SRK"/>
    <property type="match status" value="1"/>
</dbReference>
<keyword evidence="10" id="KW-0325">Glycoprotein</keyword>
<dbReference type="Pfam" id="PF01453">
    <property type="entry name" value="B_lectin"/>
    <property type="match status" value="1"/>
</dbReference>
<evidence type="ECO:0000256" key="2">
    <source>
        <dbReference type="ARBA" id="ARBA00022475"/>
    </source>
</evidence>
<dbReference type="Pfam" id="PF07714">
    <property type="entry name" value="PK_Tyr_Ser-Thr"/>
    <property type="match status" value="2"/>
</dbReference>
<gene>
    <name evidence="16" type="ORF">TEA_002755</name>
</gene>
<dbReference type="EMBL" id="SDRB02005000">
    <property type="protein sequence ID" value="THG14987.1"/>
    <property type="molecule type" value="Genomic_DNA"/>
</dbReference>
<keyword evidence="7 11" id="KW-0418">Kinase</keyword>
<evidence type="ECO:0000259" key="13">
    <source>
        <dbReference type="PROSITE" id="PS50011"/>
    </source>
</evidence>
<evidence type="ECO:0000256" key="11">
    <source>
        <dbReference type="PIRNR" id="PIRNR000641"/>
    </source>
</evidence>
<dbReference type="PROSITE" id="PS50927">
    <property type="entry name" value="BULB_LECTIN"/>
    <property type="match status" value="1"/>
</dbReference>
<evidence type="ECO:0000256" key="4">
    <source>
        <dbReference type="ARBA" id="ARBA00022679"/>
    </source>
</evidence>
<dbReference type="Pfam" id="PF11883">
    <property type="entry name" value="DUF3403"/>
    <property type="match status" value="1"/>
</dbReference>
<dbReference type="CDD" id="cd01098">
    <property type="entry name" value="PAN_AP_plant"/>
    <property type="match status" value="1"/>
</dbReference>
<comment type="catalytic activity">
    <reaction evidence="11">
        <text>L-threonyl-[protein] + ATP = O-phospho-L-threonyl-[protein] + ADP + H(+)</text>
        <dbReference type="Rhea" id="RHEA:46608"/>
        <dbReference type="Rhea" id="RHEA-COMP:11060"/>
        <dbReference type="Rhea" id="RHEA-COMP:11605"/>
        <dbReference type="ChEBI" id="CHEBI:15378"/>
        <dbReference type="ChEBI" id="CHEBI:30013"/>
        <dbReference type="ChEBI" id="CHEBI:30616"/>
        <dbReference type="ChEBI" id="CHEBI:61977"/>
        <dbReference type="ChEBI" id="CHEBI:456216"/>
        <dbReference type="EC" id="2.7.11.1"/>
    </reaction>
</comment>
<dbReference type="GO" id="GO:0005524">
    <property type="term" value="F:ATP binding"/>
    <property type="evidence" value="ECO:0007669"/>
    <property type="project" value="UniProtKB-KW"/>
</dbReference>
<sequence length="828" mass="92028">MTESHVTLGVTGVSPNGSPAKSILFIATSGVKTQLMSSIIAKLVHKLAMATKEGVSTNPIFFHIFTLFFMRIMCKSSVATELLKQEGVCTNPIFFVIFTFSFTFFFIGGLDSSLVSGITTIRPGEGISFADSLVSQGGNFTLGFFTVKQTKYSYLGIWYIKDSQLWRVWVANPNNPLNDSGVLTIDSSTRILKITSRGRTVLNISDQVAANNVTATLQDSGNFVLTDHENGDRILWESFDHPTDTLLPGMKLGFSIATGQKKNWSLTSWLSDYFPTSGAFTMNWEPSKESGQLVIYRRGERYWTSGLLRNQSQTFESIPALSGPPIRYCYILNYISNNDEKYFTFSGLNGSLLMWMLTPNGMIHHGANSLAIGPVDFCYGYHQSDNGCVVTKLPECRSSDDKFVQKRATFLPSNARGNYDDNSSLSLSDCMERCWSNCNCVGFNVNSNGTGCITWTGKLEYQEGYANTVPIYVLVRGNSSKGERWIWIVIAVAISLLVLIFGTFCYLRMAKLRLEVEEKRREKEFLQELISSDNFNNANDGEDDGTEGHALKILSFASVVEATNNFSIENKLGQGGFGPVYKGKLQEGRVIAVKRLSTTSCQGLVEFKNELILISKLQHMNLVRVLDPAKWGLLDWTKHLNIIEGTKNMNAKISDFAMARIFKINETEANTKKPAGTYGYLSPEYAMLGTFSVKSDVFSFGVLILEIVSGRRNTSFYDFDNRSLNLIGNWKEGTALELKDPALGDSCVTTQFLRIIHVGLLCVQEGAMDRPMMLDVISMLNNEAMVLPALKQPAFFIGRNVPSTTISDGRRSEDCSVNDLTKSIMEAR</sequence>
<dbReference type="Gene3D" id="3.30.200.20">
    <property type="entry name" value="Phosphorylase Kinase, domain 1"/>
    <property type="match status" value="1"/>
</dbReference>
<dbReference type="GO" id="GO:0005886">
    <property type="term" value="C:plasma membrane"/>
    <property type="evidence" value="ECO:0007669"/>
    <property type="project" value="UniProtKB-SubCell"/>
</dbReference>
<accession>A0A4V3WP44</accession>
<evidence type="ECO:0000256" key="5">
    <source>
        <dbReference type="ARBA" id="ARBA00022729"/>
    </source>
</evidence>
<dbReference type="InterPro" id="IPR036426">
    <property type="entry name" value="Bulb-type_lectin_dom_sf"/>
</dbReference>
<organism evidence="16 17">
    <name type="scientific">Camellia sinensis var. sinensis</name>
    <name type="common">China tea</name>
    <dbReference type="NCBI Taxonomy" id="542762"/>
    <lineage>
        <taxon>Eukaryota</taxon>
        <taxon>Viridiplantae</taxon>
        <taxon>Streptophyta</taxon>
        <taxon>Embryophyta</taxon>
        <taxon>Tracheophyta</taxon>
        <taxon>Spermatophyta</taxon>
        <taxon>Magnoliopsida</taxon>
        <taxon>eudicotyledons</taxon>
        <taxon>Gunneridae</taxon>
        <taxon>Pentapetalae</taxon>
        <taxon>asterids</taxon>
        <taxon>Ericales</taxon>
        <taxon>Theaceae</taxon>
        <taxon>Camellia</taxon>
    </lineage>
</organism>
<keyword evidence="17" id="KW-1185">Reference proteome</keyword>
<dbReference type="STRING" id="542762.A0A4V3WP44"/>
<evidence type="ECO:0000256" key="6">
    <source>
        <dbReference type="ARBA" id="ARBA00022741"/>
    </source>
</evidence>
<dbReference type="InterPro" id="IPR001245">
    <property type="entry name" value="Ser-Thr/Tyr_kinase_cat_dom"/>
</dbReference>
<comment type="similarity">
    <text evidence="11">Belongs to the protein kinase superfamily. Ser/Thr protein kinase family.</text>
</comment>
<dbReference type="PROSITE" id="PS50011">
    <property type="entry name" value="PROTEIN_KINASE_DOM"/>
    <property type="match status" value="1"/>
</dbReference>
<dbReference type="CDD" id="cd00028">
    <property type="entry name" value="B_lectin"/>
    <property type="match status" value="1"/>
</dbReference>
<evidence type="ECO:0000256" key="7">
    <source>
        <dbReference type="ARBA" id="ARBA00022777"/>
    </source>
</evidence>
<dbReference type="PROSITE" id="PS50948">
    <property type="entry name" value="PAN"/>
    <property type="match status" value="1"/>
</dbReference>
<dbReference type="SUPFAM" id="SSF51110">
    <property type="entry name" value="alpha-D-mannose-specific plant lectins"/>
    <property type="match status" value="1"/>
</dbReference>
<keyword evidence="4 11" id="KW-0808">Transferase</keyword>
<dbReference type="SUPFAM" id="SSF56112">
    <property type="entry name" value="Protein kinase-like (PK-like)"/>
    <property type="match status" value="1"/>
</dbReference>
<dbReference type="Gene3D" id="1.10.510.10">
    <property type="entry name" value="Transferase(Phosphotransferase) domain 1"/>
    <property type="match status" value="1"/>
</dbReference>
<evidence type="ECO:0000256" key="3">
    <source>
        <dbReference type="ARBA" id="ARBA00022527"/>
    </source>
</evidence>
<dbReference type="InterPro" id="IPR001480">
    <property type="entry name" value="Bulb-type_lectin_dom"/>
</dbReference>
<protein>
    <recommendedName>
        <fullName evidence="11">Receptor-like serine/threonine-protein kinase</fullName>
        <ecNumber evidence="11">2.7.11.1</ecNumber>
    </recommendedName>
</protein>
<dbReference type="InterPro" id="IPR000719">
    <property type="entry name" value="Prot_kinase_dom"/>
</dbReference>
<dbReference type="Pfam" id="PF08276">
    <property type="entry name" value="PAN_2"/>
    <property type="match status" value="1"/>
</dbReference>
<feature type="transmembrane region" description="Helical" evidence="12">
    <location>
        <begin position="92"/>
        <end position="110"/>
    </location>
</feature>
<feature type="transmembrane region" description="Helical" evidence="12">
    <location>
        <begin position="60"/>
        <end position="80"/>
    </location>
</feature>
<dbReference type="AlphaFoldDB" id="A0A4V3WP44"/>
<dbReference type="Gene3D" id="2.90.10.10">
    <property type="entry name" value="Bulb-type lectin domain"/>
    <property type="match status" value="1"/>
</dbReference>
<reference evidence="16 17" key="1">
    <citation type="journal article" date="2018" name="Proc. Natl. Acad. Sci. U.S.A.">
        <title>Draft genome sequence of Camellia sinensis var. sinensis provides insights into the evolution of the tea genome and tea quality.</title>
        <authorList>
            <person name="Wei C."/>
            <person name="Yang H."/>
            <person name="Wang S."/>
            <person name="Zhao J."/>
            <person name="Liu C."/>
            <person name="Gao L."/>
            <person name="Xia E."/>
            <person name="Lu Y."/>
            <person name="Tai Y."/>
            <person name="She G."/>
            <person name="Sun J."/>
            <person name="Cao H."/>
            <person name="Tong W."/>
            <person name="Gao Q."/>
            <person name="Li Y."/>
            <person name="Deng W."/>
            <person name="Jiang X."/>
            <person name="Wang W."/>
            <person name="Chen Q."/>
            <person name="Zhang S."/>
            <person name="Li H."/>
            <person name="Wu J."/>
            <person name="Wang P."/>
            <person name="Li P."/>
            <person name="Shi C."/>
            <person name="Zheng F."/>
            <person name="Jian J."/>
            <person name="Huang B."/>
            <person name="Shan D."/>
            <person name="Shi M."/>
            <person name="Fang C."/>
            <person name="Yue Y."/>
            <person name="Li F."/>
            <person name="Li D."/>
            <person name="Wei S."/>
            <person name="Han B."/>
            <person name="Jiang C."/>
            <person name="Yin Y."/>
            <person name="Xia T."/>
            <person name="Zhang Z."/>
            <person name="Bennetzen J.L."/>
            <person name="Zhao S."/>
            <person name="Wan X."/>
        </authorList>
    </citation>
    <scope>NUCLEOTIDE SEQUENCE [LARGE SCALE GENOMIC DNA]</scope>
    <source>
        <strain evidence="17">cv. Shuchazao</strain>
        <tissue evidence="16">Leaf</tissue>
    </source>
</reference>
<evidence type="ECO:0000256" key="9">
    <source>
        <dbReference type="ARBA" id="ARBA00023157"/>
    </source>
</evidence>
<keyword evidence="5" id="KW-0732">Signal</keyword>
<dbReference type="InterPro" id="IPR021820">
    <property type="entry name" value="S-locus_recpt_kinase_C"/>
</dbReference>
<keyword evidence="2" id="KW-1003">Cell membrane</keyword>
<keyword evidence="9" id="KW-1015">Disulfide bond</keyword>
<dbReference type="InterPro" id="IPR003609">
    <property type="entry name" value="Pan_app"/>
</dbReference>
<dbReference type="PANTHER" id="PTHR27002:SF548">
    <property type="entry name" value="RECEPTOR-LIKE SERINE_THREONINE-PROTEIN KINASE"/>
    <property type="match status" value="1"/>
</dbReference>
<evidence type="ECO:0000313" key="16">
    <source>
        <dbReference type="EMBL" id="THG14987.1"/>
    </source>
</evidence>
<feature type="domain" description="Bulb-type lectin" evidence="14">
    <location>
        <begin position="118"/>
        <end position="238"/>
    </location>
</feature>
<evidence type="ECO:0000256" key="10">
    <source>
        <dbReference type="ARBA" id="ARBA00023180"/>
    </source>
</evidence>
<keyword evidence="6 11" id="KW-0547">Nucleotide-binding</keyword>
<evidence type="ECO:0000259" key="14">
    <source>
        <dbReference type="PROSITE" id="PS50927"/>
    </source>
</evidence>
<dbReference type="GO" id="GO:0106310">
    <property type="term" value="F:protein serine kinase activity"/>
    <property type="evidence" value="ECO:0007669"/>
    <property type="project" value="RHEA"/>
</dbReference>
<dbReference type="GO" id="GO:0004674">
    <property type="term" value="F:protein serine/threonine kinase activity"/>
    <property type="evidence" value="ECO:0007669"/>
    <property type="project" value="UniProtKB-KW"/>
</dbReference>
<keyword evidence="12" id="KW-0812">Transmembrane</keyword>